<accession>A0A1H0WVC0</accession>
<comment type="subcellular location">
    <subcellularLocation>
        <location evidence="1">Cell membrane</location>
        <topology evidence="1">Multi-pass membrane protein</topology>
    </subcellularLocation>
</comment>
<dbReference type="AlphaFoldDB" id="A0A1H0WVC0"/>
<dbReference type="InterPro" id="IPR001991">
    <property type="entry name" value="Na-dicarboxylate_symporter"/>
</dbReference>
<dbReference type="Pfam" id="PF00375">
    <property type="entry name" value="SDF"/>
    <property type="match status" value="1"/>
</dbReference>
<sequence>MSQSNTTSSSFLARVPLWQQILVGLVLGVVVGMLFKSLALALAPVGALFLNAIKMLIVPLVFVSLVAGITAMSDSAKLGRISVKTIAIYLITTAFAVSIGLAFGTLFSPGEGMNMVASGSEEAKQAPSLVQILVGLVPTNPVMAFAEGNILQIIVFAIALGVSMNLIGEKAAPVVKLFDSLAEVFYKLTDLVMRFAPIGVFALIAGVVASHGIEVLLPLAGVIGVIYLASIAHMLLIYGGLIGGLARLSPLRFFRGIAPALAVAFSTSSSSGTLPVSIECARKNLGVSQGVAGFVLPVGATINMDGTAIYQGVLALFIAQAFGIDLNAGQYLMIILTATLASVGTAGVPGAGLIMLGLVLTSVGLPLEGVALIAGIDRILDMARTTVNVAGDLMTTTLVGSSEKELDREIYNSDNAA</sequence>
<dbReference type="PANTHER" id="PTHR42865:SF7">
    <property type="entry name" value="PROTON_GLUTAMATE-ASPARTATE SYMPORTER"/>
    <property type="match status" value="1"/>
</dbReference>
<keyword evidence="5 9" id="KW-0812">Transmembrane</keyword>
<keyword evidence="6" id="KW-0769">Symport</keyword>
<dbReference type="InterPro" id="IPR036458">
    <property type="entry name" value="Na:dicarbo_symporter_sf"/>
</dbReference>
<evidence type="ECO:0000313" key="10">
    <source>
        <dbReference type="EMBL" id="SDP94602.1"/>
    </source>
</evidence>
<dbReference type="PANTHER" id="PTHR42865">
    <property type="entry name" value="PROTON/GLUTAMATE-ASPARTATE SYMPORTER"/>
    <property type="match status" value="1"/>
</dbReference>
<keyword evidence="7 9" id="KW-1133">Transmembrane helix</keyword>
<dbReference type="EMBL" id="FNJJ01000008">
    <property type="protein sequence ID" value="SDP94602.1"/>
    <property type="molecule type" value="Genomic_DNA"/>
</dbReference>
<dbReference type="RefSeq" id="WP_090431456.1">
    <property type="nucleotide sequence ID" value="NZ_FNJJ01000008.1"/>
</dbReference>
<dbReference type="GO" id="GO:0015293">
    <property type="term" value="F:symporter activity"/>
    <property type="evidence" value="ECO:0007669"/>
    <property type="project" value="UniProtKB-KW"/>
</dbReference>
<organism evidence="10 11">
    <name type="scientific">Ectopseudomonas guguanensis</name>
    <dbReference type="NCBI Taxonomy" id="1198456"/>
    <lineage>
        <taxon>Bacteria</taxon>
        <taxon>Pseudomonadati</taxon>
        <taxon>Pseudomonadota</taxon>
        <taxon>Gammaproteobacteria</taxon>
        <taxon>Pseudomonadales</taxon>
        <taxon>Pseudomonadaceae</taxon>
        <taxon>Ectopseudomonas</taxon>
    </lineage>
</organism>
<feature type="transmembrane region" description="Helical" evidence="9">
    <location>
        <begin position="86"/>
        <end position="107"/>
    </location>
</feature>
<keyword evidence="3" id="KW-1003">Cell membrane</keyword>
<proteinExistence type="predicted"/>
<evidence type="ECO:0000256" key="8">
    <source>
        <dbReference type="ARBA" id="ARBA00023136"/>
    </source>
</evidence>
<keyword evidence="11" id="KW-1185">Reference proteome</keyword>
<dbReference type="Gene3D" id="1.10.3860.10">
    <property type="entry name" value="Sodium:dicarboxylate symporter"/>
    <property type="match status" value="1"/>
</dbReference>
<dbReference type="Proteomes" id="UP000199460">
    <property type="component" value="Unassembled WGS sequence"/>
</dbReference>
<dbReference type="SUPFAM" id="SSF118215">
    <property type="entry name" value="Proton glutamate symport protein"/>
    <property type="match status" value="1"/>
</dbReference>
<dbReference type="GO" id="GO:0006835">
    <property type="term" value="P:dicarboxylic acid transport"/>
    <property type="evidence" value="ECO:0007669"/>
    <property type="project" value="TreeGrafter"/>
</dbReference>
<dbReference type="InterPro" id="IPR018107">
    <property type="entry name" value="Na-dicarboxylate_symporter_CS"/>
</dbReference>
<evidence type="ECO:0000256" key="6">
    <source>
        <dbReference type="ARBA" id="ARBA00022847"/>
    </source>
</evidence>
<evidence type="ECO:0000313" key="11">
    <source>
        <dbReference type="Proteomes" id="UP000199460"/>
    </source>
</evidence>
<feature type="transmembrane region" description="Helical" evidence="9">
    <location>
        <begin position="56"/>
        <end position="74"/>
    </location>
</feature>
<reference evidence="11" key="1">
    <citation type="submission" date="2016-10" db="EMBL/GenBank/DDBJ databases">
        <authorList>
            <person name="Varghese N."/>
            <person name="Submissions S."/>
        </authorList>
    </citation>
    <scope>NUCLEOTIDE SEQUENCE [LARGE SCALE GENOMIC DNA]</scope>
    <source>
        <strain evidence="11">JCM 18416</strain>
    </source>
</reference>
<evidence type="ECO:0000256" key="5">
    <source>
        <dbReference type="ARBA" id="ARBA00022692"/>
    </source>
</evidence>
<dbReference type="PROSITE" id="PS00714">
    <property type="entry name" value="NA_DICARBOXYL_SYMP_2"/>
    <property type="match status" value="1"/>
</dbReference>
<evidence type="ECO:0000256" key="7">
    <source>
        <dbReference type="ARBA" id="ARBA00022989"/>
    </source>
</evidence>
<evidence type="ECO:0000256" key="9">
    <source>
        <dbReference type="SAM" id="Phobius"/>
    </source>
</evidence>
<dbReference type="GeneID" id="300932304"/>
<dbReference type="OrthoDB" id="9766690at2"/>
<name>A0A1H0WVC0_9GAMM</name>
<protein>
    <submittedName>
        <fullName evidence="10">Na+/H+-dicarboxylate symporter</fullName>
    </submittedName>
</protein>
<evidence type="ECO:0000256" key="4">
    <source>
        <dbReference type="ARBA" id="ARBA00022519"/>
    </source>
</evidence>
<keyword evidence="4" id="KW-0997">Cell inner membrane</keyword>
<evidence type="ECO:0000256" key="2">
    <source>
        <dbReference type="ARBA" id="ARBA00022448"/>
    </source>
</evidence>
<feature type="transmembrane region" description="Helical" evidence="9">
    <location>
        <begin position="188"/>
        <end position="209"/>
    </location>
</feature>
<gene>
    <name evidence="10" type="ORF">SAMN05216213_10842</name>
</gene>
<evidence type="ECO:0000256" key="3">
    <source>
        <dbReference type="ARBA" id="ARBA00022475"/>
    </source>
</evidence>
<feature type="transmembrane region" description="Helical" evidence="9">
    <location>
        <begin position="354"/>
        <end position="376"/>
    </location>
</feature>
<dbReference type="PRINTS" id="PR00173">
    <property type="entry name" value="EDTRNSPORT"/>
</dbReference>
<keyword evidence="2" id="KW-0813">Transport</keyword>
<keyword evidence="8 9" id="KW-0472">Membrane</keyword>
<feature type="transmembrane region" description="Helical" evidence="9">
    <location>
        <begin position="215"/>
        <end position="241"/>
    </location>
</feature>
<dbReference type="GO" id="GO:0005886">
    <property type="term" value="C:plasma membrane"/>
    <property type="evidence" value="ECO:0007669"/>
    <property type="project" value="UniProtKB-SubCell"/>
</dbReference>
<feature type="transmembrane region" description="Helical" evidence="9">
    <location>
        <begin position="150"/>
        <end position="167"/>
    </location>
</feature>
<dbReference type="FunFam" id="1.10.3860.10:FF:000001">
    <property type="entry name" value="C4-dicarboxylate transport protein"/>
    <property type="match status" value="1"/>
</dbReference>
<feature type="transmembrane region" description="Helical" evidence="9">
    <location>
        <begin position="21"/>
        <end position="50"/>
    </location>
</feature>
<evidence type="ECO:0000256" key="1">
    <source>
        <dbReference type="ARBA" id="ARBA00004651"/>
    </source>
</evidence>